<evidence type="ECO:0000313" key="6">
    <source>
        <dbReference type="EMBL" id="MCW3806911.1"/>
    </source>
</evidence>
<keyword evidence="3" id="KW-1015">Disulfide bond</keyword>
<dbReference type="RefSeq" id="WP_301200809.1">
    <property type="nucleotide sequence ID" value="NZ_JAPDPI010000032.1"/>
</dbReference>
<accession>A0AAE3MG88</accession>
<dbReference type="InterPro" id="IPR013766">
    <property type="entry name" value="Thioredoxin_domain"/>
</dbReference>
<dbReference type="EMBL" id="JAPDPI010000032">
    <property type="protein sequence ID" value="MCW3806911.1"/>
    <property type="molecule type" value="Genomic_DNA"/>
</dbReference>
<dbReference type="InterPro" id="IPR036249">
    <property type="entry name" value="Thioredoxin-like_sf"/>
</dbReference>
<feature type="domain" description="Thioredoxin" evidence="5">
    <location>
        <begin position="360"/>
        <end position="501"/>
    </location>
</feature>
<comment type="caution">
    <text evidence="6">The sequence shown here is derived from an EMBL/GenBank/DDBJ whole genome shotgun (WGS) entry which is preliminary data.</text>
</comment>
<dbReference type="Pfam" id="PF08534">
    <property type="entry name" value="Redoxin"/>
    <property type="match status" value="1"/>
</dbReference>
<evidence type="ECO:0000256" key="2">
    <source>
        <dbReference type="ARBA" id="ARBA00022748"/>
    </source>
</evidence>
<dbReference type="PANTHER" id="PTHR42852">
    <property type="entry name" value="THIOL:DISULFIDE INTERCHANGE PROTEIN DSBE"/>
    <property type="match status" value="1"/>
</dbReference>
<dbReference type="SUPFAM" id="SSF52833">
    <property type="entry name" value="Thioredoxin-like"/>
    <property type="match status" value="1"/>
</dbReference>
<name>A0AAE3MG88_9BACT</name>
<evidence type="ECO:0000313" key="7">
    <source>
        <dbReference type="Proteomes" id="UP001207408"/>
    </source>
</evidence>
<dbReference type="InterPro" id="IPR013740">
    <property type="entry name" value="Redoxin"/>
</dbReference>
<dbReference type="Gene3D" id="3.40.30.10">
    <property type="entry name" value="Glutaredoxin"/>
    <property type="match status" value="1"/>
</dbReference>
<sequence>MKRIILYVISALAFLACTPNQNPQTKKAIVAGCVSNYDKVSDHNIIEIFYDDILAGQIKLSEKINPNGQFKFVVDLDYPTAFYLKYSGLLTYHISPGDSLHFEINADCWSKTSNSFAEEYSFYKVSGTSKKMNNDVAAYTAFFIDSINNMDEHDEMVKNASPLEYRSYVEALTKERIGIVEEFNKTNNTCPQFRNWVNHKLEYDKWDELMRYRWLHPMHNQKDMDEFMGSIPREYFDFFSGWDKDNKECLSSNSYLSFLHEYTMYVDQCVPQDSQKVYRALYNTDFEKSMGFFLRYYPSVETGFIKDVLISKFYYRLLGAKYYDKIKNIYYPELIEDEYLKQRVQSKFKIEKDLFENPQYAAGSKINQLATENNYLNSLKEKFPGKVLYIDFWAPWCSPCMGEMPHAKNIKKHFEGEDVVFIYLANRCEESAWKSTIAEKKIEGEHFHLNDKQFAELGQVFNITGIPHYALINKEGVVVRNKAPRPSNGKELIELIEKQLN</sequence>
<dbReference type="PROSITE" id="PS51352">
    <property type="entry name" value="THIOREDOXIN_2"/>
    <property type="match status" value="1"/>
</dbReference>
<dbReference type="GO" id="GO:0017004">
    <property type="term" value="P:cytochrome complex assembly"/>
    <property type="evidence" value="ECO:0007669"/>
    <property type="project" value="UniProtKB-KW"/>
</dbReference>
<dbReference type="InterPro" id="IPR050553">
    <property type="entry name" value="Thioredoxin_ResA/DsbE_sf"/>
</dbReference>
<evidence type="ECO:0000259" key="5">
    <source>
        <dbReference type="PROSITE" id="PS51352"/>
    </source>
</evidence>
<keyword evidence="2" id="KW-0201">Cytochrome c-type biogenesis</keyword>
<keyword evidence="4" id="KW-0676">Redox-active center</keyword>
<dbReference type="CDD" id="cd02966">
    <property type="entry name" value="TlpA_like_family"/>
    <property type="match status" value="1"/>
</dbReference>
<comment type="subcellular location">
    <subcellularLocation>
        <location evidence="1">Cell envelope</location>
    </subcellularLocation>
</comment>
<protein>
    <submittedName>
        <fullName evidence="6">Thioredoxin-like domain-containing protein</fullName>
    </submittedName>
</protein>
<dbReference type="Proteomes" id="UP001207408">
    <property type="component" value="Unassembled WGS sequence"/>
</dbReference>
<dbReference type="PANTHER" id="PTHR42852:SF6">
    <property type="entry name" value="THIOL:DISULFIDE INTERCHANGE PROTEIN DSBE"/>
    <property type="match status" value="1"/>
</dbReference>
<keyword evidence="7" id="KW-1185">Reference proteome</keyword>
<proteinExistence type="predicted"/>
<dbReference type="AlphaFoldDB" id="A0AAE3MG88"/>
<evidence type="ECO:0000256" key="1">
    <source>
        <dbReference type="ARBA" id="ARBA00004196"/>
    </source>
</evidence>
<dbReference type="GO" id="GO:0030313">
    <property type="term" value="C:cell envelope"/>
    <property type="evidence" value="ECO:0007669"/>
    <property type="project" value="UniProtKB-SubCell"/>
</dbReference>
<dbReference type="PROSITE" id="PS51257">
    <property type="entry name" value="PROKAR_LIPOPROTEIN"/>
    <property type="match status" value="1"/>
</dbReference>
<gene>
    <name evidence="6" type="ORF">OM074_14835</name>
</gene>
<evidence type="ECO:0000256" key="3">
    <source>
        <dbReference type="ARBA" id="ARBA00023157"/>
    </source>
</evidence>
<organism evidence="6 7">
    <name type="scientific">Plebeiibacterium marinum</name>
    <dbReference type="NCBI Taxonomy" id="2992111"/>
    <lineage>
        <taxon>Bacteria</taxon>
        <taxon>Pseudomonadati</taxon>
        <taxon>Bacteroidota</taxon>
        <taxon>Bacteroidia</taxon>
        <taxon>Marinilabiliales</taxon>
        <taxon>Marinilabiliaceae</taxon>
        <taxon>Plebeiibacterium</taxon>
    </lineage>
</organism>
<evidence type="ECO:0000256" key="4">
    <source>
        <dbReference type="ARBA" id="ARBA00023284"/>
    </source>
</evidence>
<reference evidence="6" key="1">
    <citation type="submission" date="2022-10" db="EMBL/GenBank/DDBJ databases">
        <authorList>
            <person name="Yu W.X."/>
        </authorList>
    </citation>
    <scope>NUCLEOTIDE SEQUENCE</scope>
    <source>
        <strain evidence="6">D04</strain>
    </source>
</reference>